<feature type="non-terminal residue" evidence="1">
    <location>
        <position position="215"/>
    </location>
</feature>
<dbReference type="EMBL" id="CAJVPM010038634">
    <property type="protein sequence ID" value="CAG8698688.1"/>
    <property type="molecule type" value="Genomic_DNA"/>
</dbReference>
<accession>A0ACA9PGA6</accession>
<evidence type="ECO:0000313" key="2">
    <source>
        <dbReference type="Proteomes" id="UP000789860"/>
    </source>
</evidence>
<protein>
    <submittedName>
        <fullName evidence="1">686_t:CDS:1</fullName>
    </submittedName>
</protein>
<feature type="non-terminal residue" evidence="1">
    <location>
        <position position="1"/>
    </location>
</feature>
<evidence type="ECO:0000313" key="1">
    <source>
        <dbReference type="EMBL" id="CAG8698688.1"/>
    </source>
</evidence>
<organism evidence="1 2">
    <name type="scientific">Scutellospora calospora</name>
    <dbReference type="NCBI Taxonomy" id="85575"/>
    <lineage>
        <taxon>Eukaryota</taxon>
        <taxon>Fungi</taxon>
        <taxon>Fungi incertae sedis</taxon>
        <taxon>Mucoromycota</taxon>
        <taxon>Glomeromycotina</taxon>
        <taxon>Glomeromycetes</taxon>
        <taxon>Diversisporales</taxon>
        <taxon>Gigasporaceae</taxon>
        <taxon>Scutellospora</taxon>
    </lineage>
</organism>
<comment type="caution">
    <text evidence="1">The sequence shown here is derived from an EMBL/GenBank/DDBJ whole genome shotgun (WGS) entry which is preliminary data.</text>
</comment>
<gene>
    <name evidence="1" type="ORF">SCALOS_LOCUS10413</name>
</gene>
<sequence>KQSRENNSIPSALQKIHWFRIVLDEAHIIKDVNTVQSKAALSLKAERVDDLFALIKFLHMHPFDDKDNWNYYISRPIKSIDLVGISRLQILMKCITLRRTKTHNGKPLLSLPPRNDCIRYLELNEYERKLYDKIFCSQAEQFRQLEEQNNIMQHYVNILQSILRLRQICAHFALVKESELQDDFEDKTVNDGLTPTRGMMLLNLIRESGMDQCGS</sequence>
<keyword evidence="2" id="KW-1185">Reference proteome</keyword>
<reference evidence="1" key="1">
    <citation type="submission" date="2021-06" db="EMBL/GenBank/DDBJ databases">
        <authorList>
            <person name="Kallberg Y."/>
            <person name="Tangrot J."/>
            <person name="Rosling A."/>
        </authorList>
    </citation>
    <scope>NUCLEOTIDE SEQUENCE</scope>
    <source>
        <strain evidence="1">AU212A</strain>
    </source>
</reference>
<proteinExistence type="predicted"/>
<dbReference type="Proteomes" id="UP000789860">
    <property type="component" value="Unassembled WGS sequence"/>
</dbReference>
<name>A0ACA9PGA6_9GLOM</name>